<feature type="region of interest" description="Disordered" evidence="1">
    <location>
        <begin position="113"/>
        <end position="142"/>
    </location>
</feature>
<name>A0A1G8FVS2_9RHOO</name>
<dbReference type="EMBL" id="FNCY01000009">
    <property type="protein sequence ID" value="SDH86253.1"/>
    <property type="molecule type" value="Genomic_DNA"/>
</dbReference>
<feature type="region of interest" description="Disordered" evidence="1">
    <location>
        <begin position="201"/>
        <end position="228"/>
    </location>
</feature>
<gene>
    <name evidence="2" type="ORF">SAMN05660652_02445</name>
</gene>
<accession>A0A1G8FVS2</accession>
<feature type="compositionally biased region" description="Polar residues" evidence="1">
    <location>
        <begin position="122"/>
        <end position="142"/>
    </location>
</feature>
<keyword evidence="3" id="KW-1185">Reference proteome</keyword>
<reference evidence="2 3" key="1">
    <citation type="submission" date="2016-10" db="EMBL/GenBank/DDBJ databases">
        <authorList>
            <person name="de Groot N.N."/>
        </authorList>
    </citation>
    <scope>NUCLEOTIDE SEQUENCE [LARGE SCALE GENOMIC DNA]</scope>
    <source>
        <strain evidence="2 3">DSM 5885</strain>
    </source>
</reference>
<dbReference type="RefSeq" id="WP_091938015.1">
    <property type="nucleotide sequence ID" value="NZ_FNCY01000009.1"/>
</dbReference>
<proteinExistence type="predicted"/>
<dbReference type="Gene3D" id="1.10.10.10">
    <property type="entry name" value="Winged helix-like DNA-binding domain superfamily/Winged helix DNA-binding domain"/>
    <property type="match status" value="1"/>
</dbReference>
<evidence type="ECO:0000256" key="1">
    <source>
        <dbReference type="SAM" id="MobiDB-lite"/>
    </source>
</evidence>
<dbReference type="STRING" id="83767.SAMN05660652_02445"/>
<organism evidence="2 3">
    <name type="scientific">Propionivibrio dicarboxylicus</name>
    <dbReference type="NCBI Taxonomy" id="83767"/>
    <lineage>
        <taxon>Bacteria</taxon>
        <taxon>Pseudomonadati</taxon>
        <taxon>Pseudomonadota</taxon>
        <taxon>Betaproteobacteria</taxon>
        <taxon>Rhodocyclales</taxon>
        <taxon>Rhodocyclaceae</taxon>
        <taxon>Propionivibrio</taxon>
    </lineage>
</organism>
<dbReference type="Proteomes" id="UP000198607">
    <property type="component" value="Unassembled WGS sequence"/>
</dbReference>
<evidence type="ECO:0000313" key="2">
    <source>
        <dbReference type="EMBL" id="SDH86253.1"/>
    </source>
</evidence>
<evidence type="ECO:0000313" key="3">
    <source>
        <dbReference type="Proteomes" id="UP000198607"/>
    </source>
</evidence>
<dbReference type="InterPro" id="IPR036388">
    <property type="entry name" value="WH-like_DNA-bd_sf"/>
</dbReference>
<dbReference type="AlphaFoldDB" id="A0A1G8FVS2"/>
<sequence>MSIQVFAFMPVEVFADSRLTLTQLRVLGVIYSFRSKDTNIAFPKREAIARRCGLSVTKISTATTALVKLGWLKKTGKGGFSRPVEYQVCFPETIPISGTVTDLGTVTEVGTTTVTESGTRTNGEQTSEQNNNYRSQSQTSRAHTFPDQLLPTEKNINLASELGLDPNLEFLKFRDHHQSKGSKFKDWNAAFNSWLRKAAEYASDRKKKNHRKSTPQNFSTIDYEEGSI</sequence>
<protein>
    <submittedName>
        <fullName evidence="2">Phage replication protein O</fullName>
    </submittedName>
</protein>
<dbReference type="OrthoDB" id="8902819at2"/>
<dbReference type="Pfam" id="PF13730">
    <property type="entry name" value="HTH_36"/>
    <property type="match status" value="1"/>
</dbReference>